<sequence>MQSPTESTEKPVSVKGTTPLFDENLTRSFERYISLESFLDCLGARLNVDRRTRTEHPFSNVNGTIPYFVLPVTIEQGDMKALMCNLSVPIRHITYVQNGDVGSMTAFLDRVQDAFAFTSRLKLLRMPQNYGYAVALNVAMRDALSMPLDEVPFFMMANNDVRIPGGMLGTGLPQMYARSLAGRARIAELEAEVATEPNAHTPALLRYVPLRSTDGRHVLVTSRLLPDRIRYQPKDERRKAFAD</sequence>
<dbReference type="RefSeq" id="XP_015660487.1">
    <property type="nucleotide sequence ID" value="XM_015800480.1"/>
</dbReference>
<gene>
    <name evidence="1" type="ORF">ABB37_03214</name>
</gene>
<keyword evidence="1" id="KW-0808">Transferase</keyword>
<organism evidence="1 2">
    <name type="scientific">Leptomonas pyrrhocoris</name>
    <name type="common">Firebug parasite</name>
    <dbReference type="NCBI Taxonomy" id="157538"/>
    <lineage>
        <taxon>Eukaryota</taxon>
        <taxon>Discoba</taxon>
        <taxon>Euglenozoa</taxon>
        <taxon>Kinetoplastea</taxon>
        <taxon>Metakinetoplastina</taxon>
        <taxon>Trypanosomatida</taxon>
        <taxon>Trypanosomatidae</taxon>
        <taxon>Leishmaniinae</taxon>
        <taxon>Leptomonas</taxon>
    </lineage>
</organism>
<dbReference type="VEuPathDB" id="TriTrypDB:LpyrH10_05_0740"/>
<dbReference type="EMBL" id="LGTL01000005">
    <property type="protein sequence ID" value="KPA82047.1"/>
    <property type="molecule type" value="Genomic_DNA"/>
</dbReference>
<dbReference type="GO" id="GO:0016740">
    <property type="term" value="F:transferase activity"/>
    <property type="evidence" value="ECO:0007669"/>
    <property type="project" value="UniProtKB-KW"/>
</dbReference>
<name>A0A0N0DWP6_LEPPY</name>
<dbReference type="EMBL" id="LGTL01000005">
    <property type="protein sequence ID" value="KPA82048.1"/>
    <property type="molecule type" value="Genomic_DNA"/>
</dbReference>
<dbReference type="Proteomes" id="UP000037923">
    <property type="component" value="Unassembled WGS sequence"/>
</dbReference>
<accession>A0A0N0DWP6</accession>
<dbReference type="SUPFAM" id="SSF53448">
    <property type="entry name" value="Nucleotide-diphospho-sugar transferases"/>
    <property type="match status" value="1"/>
</dbReference>
<dbReference type="InterPro" id="IPR029044">
    <property type="entry name" value="Nucleotide-diphossugar_trans"/>
</dbReference>
<dbReference type="RefSeq" id="XP_015660486.1">
    <property type="nucleotide sequence ID" value="XM_015800479.1"/>
</dbReference>
<dbReference type="OrthoDB" id="263942at2759"/>
<evidence type="ECO:0000313" key="2">
    <source>
        <dbReference type="Proteomes" id="UP000037923"/>
    </source>
</evidence>
<reference evidence="1 2" key="1">
    <citation type="submission" date="2015-07" db="EMBL/GenBank/DDBJ databases">
        <title>High-quality genome of monoxenous trypanosomatid Leptomonas pyrrhocoris.</title>
        <authorList>
            <person name="Flegontov P."/>
            <person name="Butenko A."/>
            <person name="Firsov S."/>
            <person name="Vlcek C."/>
            <person name="Logacheva M.D."/>
            <person name="Field M."/>
            <person name="Filatov D."/>
            <person name="Flegontova O."/>
            <person name="Gerasimov E."/>
            <person name="Jackson A.P."/>
            <person name="Kelly S."/>
            <person name="Opperdoes F."/>
            <person name="O'Reilly A."/>
            <person name="Votypka J."/>
            <person name="Yurchenko V."/>
            <person name="Lukes J."/>
        </authorList>
    </citation>
    <scope>NUCLEOTIDE SEQUENCE [LARGE SCALE GENOMIC DNA]</scope>
    <source>
        <strain evidence="1">H10</strain>
    </source>
</reference>
<evidence type="ECO:0000313" key="1">
    <source>
        <dbReference type="EMBL" id="KPA82048.1"/>
    </source>
</evidence>
<protein>
    <submittedName>
        <fullName evidence="1">Beta galactofuranosyl glycosyle transferase</fullName>
    </submittedName>
</protein>
<keyword evidence="2" id="KW-1185">Reference proteome</keyword>
<comment type="caution">
    <text evidence="1">The sequence shown here is derived from an EMBL/GenBank/DDBJ whole genome shotgun (WGS) entry which is preliminary data.</text>
</comment>
<proteinExistence type="predicted"/>
<dbReference type="AlphaFoldDB" id="A0A0N0DWP6"/>
<dbReference type="GeneID" id="26903505"/>